<dbReference type="Gene3D" id="1.25.40.10">
    <property type="entry name" value="Tetratricopeptide repeat domain"/>
    <property type="match status" value="1"/>
</dbReference>
<dbReference type="SUPFAM" id="SSF48029">
    <property type="entry name" value="FliG"/>
    <property type="match status" value="1"/>
</dbReference>
<accession>A0A178MAE1</accession>
<gene>
    <name evidence="2" type="ORF">A6A04_20860</name>
</gene>
<dbReference type="PANTHER" id="PTHR11102:SF160">
    <property type="entry name" value="ERAD-ASSOCIATED E3 UBIQUITIN-PROTEIN LIGASE COMPONENT HRD3"/>
    <property type="match status" value="1"/>
</dbReference>
<evidence type="ECO:0000313" key="2">
    <source>
        <dbReference type="EMBL" id="OAN45513.1"/>
    </source>
</evidence>
<organism evidence="2 3">
    <name type="scientific">Paramagnetospirillum marisnigri</name>
    <dbReference type="NCBI Taxonomy" id="1285242"/>
    <lineage>
        <taxon>Bacteria</taxon>
        <taxon>Pseudomonadati</taxon>
        <taxon>Pseudomonadota</taxon>
        <taxon>Alphaproteobacteria</taxon>
        <taxon>Rhodospirillales</taxon>
        <taxon>Magnetospirillaceae</taxon>
        <taxon>Paramagnetospirillum</taxon>
    </lineage>
</organism>
<name>A0A178MAE1_9PROT</name>
<dbReference type="Proteomes" id="UP000078428">
    <property type="component" value="Unassembled WGS sequence"/>
</dbReference>
<sequence length="569" mass="62560">MRLTCPRDRMDDIDKARATIPPISGSLHDAVAVWDRGDYEAAVRRLRPLAVHGDRNAQFMLGNAYEHGDGVPQDADAAMRWYCLAAEQGMAAAQRNVGLLHENGTVGERDYAEALRWFQMAGDQGDADALCQIGVLHSCGLAVERDYVEALRLLCMAADKGLAEAQFRIGAHYFSGHGVEQDYGEAMRWYRLASDQGLWAAQLNIASMYLHGHGVKTDFVEAKRWFDLAEGGRMVAVMDIAANDAPPFDDPAEKVWKRLLADAPPASQPGTESAAKDGDADSALAHGLSLYQSLDFQARCKGSWWIERAAELGLTKAQVLMADLLGSGSSLAAWELYGIHTDEKAAAWWRAAAEASAAPPAWRKQIERGWPVVGPVKTSEPLSVIPPLSDLRFEDIVKLGSEAMLILLRYIDMDDCAWALAPVHSDERFRERHFFLNHMPKPVARSVMRVMLTADTMNESGKCWDAQGRIIGTLTELVEEGEITLPDVLVAELTARDRGTAECPLFSFGDREAEFNAAYRRLARRSGRGAPMAPPDPLGTFCRPRGPRMPEGSQDDHLGTSGNLFILTV</sequence>
<dbReference type="Gene3D" id="1.10.220.30">
    <property type="match status" value="1"/>
</dbReference>
<dbReference type="InterPro" id="IPR023087">
    <property type="entry name" value="Flg_Motor_Flig_C"/>
</dbReference>
<feature type="domain" description="Flagellar motor switch protein FliG C-terminal" evidence="1">
    <location>
        <begin position="392"/>
        <end position="485"/>
    </location>
</feature>
<dbReference type="STRING" id="1285242.A6A04_20860"/>
<dbReference type="AlphaFoldDB" id="A0A178MAE1"/>
<comment type="caution">
    <text evidence="2">The sequence shown here is derived from an EMBL/GenBank/DDBJ whole genome shotgun (WGS) entry which is preliminary data.</text>
</comment>
<reference evidence="2 3" key="1">
    <citation type="submission" date="2016-04" db="EMBL/GenBank/DDBJ databases">
        <title>Draft genome sequence of freshwater magnetotactic bacteria Magnetospirillum marisnigri SP-1 and Magnetospirillum moscoviense BB-1.</title>
        <authorList>
            <person name="Koziaeva V."/>
            <person name="Dziuba M.V."/>
            <person name="Ivanov T.M."/>
            <person name="Kuznetsov B."/>
            <person name="Grouzdev D.S."/>
        </authorList>
    </citation>
    <scope>NUCLEOTIDE SEQUENCE [LARGE SCALE GENOMIC DNA]</scope>
    <source>
        <strain evidence="2 3">SP-1</strain>
    </source>
</reference>
<dbReference type="InterPro" id="IPR011990">
    <property type="entry name" value="TPR-like_helical_dom_sf"/>
</dbReference>
<dbReference type="SMART" id="SM00671">
    <property type="entry name" value="SEL1"/>
    <property type="match status" value="5"/>
</dbReference>
<proteinExistence type="predicted"/>
<dbReference type="PANTHER" id="PTHR11102">
    <property type="entry name" value="SEL-1-LIKE PROTEIN"/>
    <property type="match status" value="1"/>
</dbReference>
<dbReference type="Pfam" id="PF08238">
    <property type="entry name" value="Sel1"/>
    <property type="match status" value="6"/>
</dbReference>
<protein>
    <recommendedName>
        <fullName evidence="1">Flagellar motor switch protein FliG C-terminal domain-containing protein</fullName>
    </recommendedName>
</protein>
<evidence type="ECO:0000259" key="1">
    <source>
        <dbReference type="Pfam" id="PF01706"/>
    </source>
</evidence>
<dbReference type="EMBL" id="LWQT01000099">
    <property type="protein sequence ID" value="OAN45513.1"/>
    <property type="molecule type" value="Genomic_DNA"/>
</dbReference>
<keyword evidence="3" id="KW-1185">Reference proteome</keyword>
<evidence type="ECO:0000313" key="3">
    <source>
        <dbReference type="Proteomes" id="UP000078428"/>
    </source>
</evidence>
<dbReference type="Pfam" id="PF01706">
    <property type="entry name" value="FliG_C"/>
    <property type="match status" value="1"/>
</dbReference>
<dbReference type="InterPro" id="IPR050767">
    <property type="entry name" value="Sel1_AlgK"/>
</dbReference>
<dbReference type="InterPro" id="IPR011002">
    <property type="entry name" value="FliG_a-hlx"/>
</dbReference>
<dbReference type="InterPro" id="IPR006597">
    <property type="entry name" value="Sel1-like"/>
</dbReference>
<dbReference type="SUPFAM" id="SSF81901">
    <property type="entry name" value="HCP-like"/>
    <property type="match status" value="1"/>
</dbReference>